<evidence type="ECO:0000256" key="1">
    <source>
        <dbReference type="ARBA" id="ARBA00023125"/>
    </source>
</evidence>
<dbReference type="Gene3D" id="2.60.120.10">
    <property type="entry name" value="Jelly Rolls"/>
    <property type="match status" value="1"/>
</dbReference>
<dbReference type="AlphaFoldDB" id="A0A1G6GRN3"/>
<protein>
    <submittedName>
        <fullName evidence="4">Transcriptional regulator, XRE family with cupin sensor</fullName>
    </submittedName>
</protein>
<reference evidence="4 5" key="1">
    <citation type="submission" date="2016-09" db="EMBL/GenBank/DDBJ databases">
        <authorList>
            <person name="Capua I."/>
            <person name="De Benedictis P."/>
            <person name="Joannis T."/>
            <person name="Lombin L.H."/>
            <person name="Cattoli G."/>
        </authorList>
    </citation>
    <scope>NUCLEOTIDE SEQUENCE [LARGE SCALE GENOMIC DNA]</scope>
    <source>
        <strain evidence="4 5">ISLP-3</strain>
    </source>
</reference>
<dbReference type="CDD" id="cd00093">
    <property type="entry name" value="HTH_XRE"/>
    <property type="match status" value="1"/>
</dbReference>
<dbReference type="InterPro" id="IPR050807">
    <property type="entry name" value="TransReg_Diox_bact_type"/>
</dbReference>
<dbReference type="PROSITE" id="PS50943">
    <property type="entry name" value="HTH_CROC1"/>
    <property type="match status" value="1"/>
</dbReference>
<dbReference type="GO" id="GO:0003700">
    <property type="term" value="F:DNA-binding transcription factor activity"/>
    <property type="evidence" value="ECO:0007669"/>
    <property type="project" value="TreeGrafter"/>
</dbReference>
<dbReference type="CDD" id="cd02209">
    <property type="entry name" value="cupin_XRE_C"/>
    <property type="match status" value="1"/>
</dbReference>
<proteinExistence type="predicted"/>
<evidence type="ECO:0000313" key="4">
    <source>
        <dbReference type="EMBL" id="SDB84559.1"/>
    </source>
</evidence>
<dbReference type="InterPro" id="IPR010982">
    <property type="entry name" value="Lambda_DNA-bd_dom_sf"/>
</dbReference>
<evidence type="ECO:0000313" key="5">
    <source>
        <dbReference type="Proteomes" id="UP000199039"/>
    </source>
</evidence>
<dbReference type="Proteomes" id="UP000199039">
    <property type="component" value="Unassembled WGS sequence"/>
</dbReference>
<dbReference type="InterPro" id="IPR011051">
    <property type="entry name" value="RmlC_Cupin_sf"/>
</dbReference>
<dbReference type="SUPFAM" id="SSF51182">
    <property type="entry name" value="RmlC-like cupins"/>
    <property type="match status" value="1"/>
</dbReference>
<dbReference type="PANTHER" id="PTHR46797">
    <property type="entry name" value="HTH-TYPE TRANSCRIPTIONAL REGULATOR"/>
    <property type="match status" value="1"/>
</dbReference>
<keyword evidence="1" id="KW-0238">DNA-binding</keyword>
<dbReference type="SUPFAM" id="SSF47413">
    <property type="entry name" value="lambda repressor-like DNA-binding domains"/>
    <property type="match status" value="1"/>
</dbReference>
<gene>
    <name evidence="4" type="ORF">SAMN05216410_0401</name>
</gene>
<dbReference type="InterPro" id="IPR001387">
    <property type="entry name" value="Cro/C1-type_HTH"/>
</dbReference>
<dbReference type="OrthoDB" id="4282897at2"/>
<keyword evidence="5" id="KW-1185">Reference proteome</keyword>
<dbReference type="SMART" id="SM00530">
    <property type="entry name" value="HTH_XRE"/>
    <property type="match status" value="1"/>
</dbReference>
<name>A0A1G6GRN3_9MICO</name>
<dbReference type="RefSeq" id="WP_093180412.1">
    <property type="nucleotide sequence ID" value="NZ_FMYH01000001.1"/>
</dbReference>
<dbReference type="Pfam" id="PF01381">
    <property type="entry name" value="HTH_3"/>
    <property type="match status" value="1"/>
</dbReference>
<dbReference type="EMBL" id="FMYH01000001">
    <property type="protein sequence ID" value="SDB84559.1"/>
    <property type="molecule type" value="Genomic_DNA"/>
</dbReference>
<dbReference type="GO" id="GO:0005829">
    <property type="term" value="C:cytosol"/>
    <property type="evidence" value="ECO:0007669"/>
    <property type="project" value="TreeGrafter"/>
</dbReference>
<organism evidence="4 5">
    <name type="scientific">Sanguibacter gelidistatuariae</name>
    <dbReference type="NCBI Taxonomy" id="1814289"/>
    <lineage>
        <taxon>Bacteria</taxon>
        <taxon>Bacillati</taxon>
        <taxon>Actinomycetota</taxon>
        <taxon>Actinomycetes</taxon>
        <taxon>Micrococcales</taxon>
        <taxon>Sanguibacteraceae</taxon>
        <taxon>Sanguibacter</taxon>
    </lineage>
</organism>
<feature type="domain" description="HTH cro/C1-type" evidence="3">
    <location>
        <begin position="28"/>
        <end position="82"/>
    </location>
</feature>
<evidence type="ECO:0000259" key="3">
    <source>
        <dbReference type="PROSITE" id="PS50943"/>
    </source>
</evidence>
<feature type="region of interest" description="Disordered" evidence="2">
    <location>
        <begin position="1"/>
        <end position="22"/>
    </location>
</feature>
<dbReference type="GO" id="GO:0003677">
    <property type="term" value="F:DNA binding"/>
    <property type="evidence" value="ECO:0007669"/>
    <property type="project" value="UniProtKB-KW"/>
</dbReference>
<dbReference type="STRING" id="1814289.SAMN05216410_0401"/>
<sequence>MSSAVPDRSRTPITPVPESADERLGQVIRTRRHALGKTLVEVAAASELSHSFLSQLERGRARPSMRSLFLIAEALGTTQQSLLAEATPPSSPSTGLVDAASSPVLTVQKGSARLLSHVPDGADVTEFINVPDTFEGYFAHGRHEFVYVVSGHLEVELRSPADPATGAEHVELHSLNARQSIGYPGTTQHRHRRVGTEDCVILVVHSGPENVAGGALHTH</sequence>
<dbReference type="PANTHER" id="PTHR46797:SF1">
    <property type="entry name" value="METHYLPHOSPHONATE SYNTHASE"/>
    <property type="match status" value="1"/>
</dbReference>
<dbReference type="InterPro" id="IPR014710">
    <property type="entry name" value="RmlC-like_jellyroll"/>
</dbReference>
<evidence type="ECO:0000256" key="2">
    <source>
        <dbReference type="SAM" id="MobiDB-lite"/>
    </source>
</evidence>
<accession>A0A1G6GRN3</accession>
<dbReference type="Gene3D" id="1.10.260.40">
    <property type="entry name" value="lambda repressor-like DNA-binding domains"/>
    <property type="match status" value="1"/>
</dbReference>